<evidence type="ECO:0000313" key="2">
    <source>
        <dbReference type="Proteomes" id="UP000198775"/>
    </source>
</evidence>
<dbReference type="InterPro" id="IPR011852">
    <property type="entry name" value="TRAP_TAXI"/>
</dbReference>
<protein>
    <recommendedName>
        <fullName evidence="3">TRAP transporter solute receptor, TAXI family</fullName>
    </recommendedName>
</protein>
<dbReference type="Proteomes" id="UP000198775">
    <property type="component" value="Unassembled WGS sequence"/>
</dbReference>
<name>A0A1H8LVQ7_9EURY</name>
<organism evidence="1 2">
    <name type="scientific">Halorientalis persicus</name>
    <dbReference type="NCBI Taxonomy" id="1367881"/>
    <lineage>
        <taxon>Archaea</taxon>
        <taxon>Methanobacteriati</taxon>
        <taxon>Methanobacteriota</taxon>
        <taxon>Stenosarchaea group</taxon>
        <taxon>Halobacteria</taxon>
        <taxon>Halobacteriales</taxon>
        <taxon>Haloarculaceae</taxon>
        <taxon>Halorientalis</taxon>
    </lineage>
</organism>
<sequence length="353" mass="38392">MRGKSTLDAVDRRAFMKRSVGTAGLVGAAGLAGCFGDEGTGSGEAPGADGEMVMTTSTQDTSAYTMSTVIANVVSQNSDEVSVQAQPSEGTNANIGRLSQDNSDIVYIQNWTASKIANEEEPFGNLDYTPVQTFHLYDLAWFLCSANDDWTTISDIGSGDRVSPTPSGSGTAEMLEYALGFATDEYERISIGYGSQGSAMSEGRLDAGAGTFINLSVEPSWVQQMKSTVDLRLLQFPDSVTSELEEDPAIIMSEVDTTEFDGYAYAPDTLNTPALAYNFVTRDDFDYDTLYTFLETLWANRDGLGDENALLARMEEGEFWVENGYDTLPFHPAAADFYKEQGVWNDDYDVAEQ</sequence>
<keyword evidence="2" id="KW-1185">Reference proteome</keyword>
<dbReference type="Pfam" id="PF16868">
    <property type="entry name" value="NMT1_3"/>
    <property type="match status" value="1"/>
</dbReference>
<evidence type="ECO:0008006" key="3">
    <source>
        <dbReference type="Google" id="ProtNLM"/>
    </source>
</evidence>
<dbReference type="EMBL" id="FOCX01000008">
    <property type="protein sequence ID" value="SEO09173.1"/>
    <property type="molecule type" value="Genomic_DNA"/>
</dbReference>
<gene>
    <name evidence="1" type="ORF">SAMN05216388_100830</name>
</gene>
<accession>A0A1H8LVQ7</accession>
<dbReference type="PROSITE" id="PS51257">
    <property type="entry name" value="PROKAR_LIPOPROTEIN"/>
    <property type="match status" value="1"/>
</dbReference>
<dbReference type="Gene3D" id="3.40.190.10">
    <property type="entry name" value="Periplasmic binding protein-like II"/>
    <property type="match status" value="2"/>
</dbReference>
<proteinExistence type="predicted"/>
<reference evidence="2" key="1">
    <citation type="submission" date="2016-10" db="EMBL/GenBank/DDBJ databases">
        <authorList>
            <person name="Varghese N."/>
            <person name="Submissions S."/>
        </authorList>
    </citation>
    <scope>NUCLEOTIDE SEQUENCE [LARGE SCALE GENOMIC DNA]</scope>
    <source>
        <strain evidence="2">IBRC-M 10043</strain>
    </source>
</reference>
<dbReference type="NCBIfam" id="TIGR02122">
    <property type="entry name" value="TRAP_TAXI"/>
    <property type="match status" value="1"/>
</dbReference>
<evidence type="ECO:0000313" key="1">
    <source>
        <dbReference type="EMBL" id="SEO09173.1"/>
    </source>
</evidence>
<dbReference type="PANTHER" id="PTHR42941:SF1">
    <property type="entry name" value="SLL1037 PROTEIN"/>
    <property type="match status" value="1"/>
</dbReference>
<dbReference type="SUPFAM" id="SSF53850">
    <property type="entry name" value="Periplasmic binding protein-like II"/>
    <property type="match status" value="1"/>
</dbReference>
<dbReference type="PANTHER" id="PTHR42941">
    <property type="entry name" value="SLL1037 PROTEIN"/>
    <property type="match status" value="1"/>
</dbReference>
<dbReference type="AlphaFoldDB" id="A0A1H8LVQ7"/>